<evidence type="ECO:0000313" key="2">
    <source>
        <dbReference type="Proteomes" id="UP000887574"/>
    </source>
</evidence>
<name>A0A915E5G9_9BILA</name>
<dbReference type="Proteomes" id="UP000887574">
    <property type="component" value="Unplaced"/>
</dbReference>
<evidence type="ECO:0000256" key="1">
    <source>
        <dbReference type="SAM" id="MobiDB-lite"/>
    </source>
</evidence>
<accession>A0A915E5G9</accession>
<reference evidence="3" key="1">
    <citation type="submission" date="2022-11" db="UniProtKB">
        <authorList>
            <consortium name="WormBaseParasite"/>
        </authorList>
    </citation>
    <scope>IDENTIFICATION</scope>
</reference>
<protein>
    <submittedName>
        <fullName evidence="3">Uncharacterized protein</fullName>
    </submittedName>
</protein>
<proteinExistence type="predicted"/>
<organism evidence="2 3">
    <name type="scientific">Ditylenchus dipsaci</name>
    <dbReference type="NCBI Taxonomy" id="166011"/>
    <lineage>
        <taxon>Eukaryota</taxon>
        <taxon>Metazoa</taxon>
        <taxon>Ecdysozoa</taxon>
        <taxon>Nematoda</taxon>
        <taxon>Chromadorea</taxon>
        <taxon>Rhabditida</taxon>
        <taxon>Tylenchina</taxon>
        <taxon>Tylenchomorpha</taxon>
        <taxon>Sphaerularioidea</taxon>
        <taxon>Anguinidae</taxon>
        <taxon>Anguininae</taxon>
        <taxon>Ditylenchus</taxon>
    </lineage>
</organism>
<keyword evidence="2" id="KW-1185">Reference proteome</keyword>
<feature type="region of interest" description="Disordered" evidence="1">
    <location>
        <begin position="1"/>
        <end position="22"/>
    </location>
</feature>
<sequence length="77" mass="8908">MKTLLAFSVDPSNRKSNKKSAQKTRAVQLCDLTGIDASFISSRNVWQWAVPEMVDLLNRFIQKKRIYICVYNSRKSI</sequence>
<evidence type="ECO:0000313" key="3">
    <source>
        <dbReference type="WBParaSite" id="jg264"/>
    </source>
</evidence>
<dbReference type="AlphaFoldDB" id="A0A915E5G9"/>
<dbReference type="WBParaSite" id="jg264">
    <property type="protein sequence ID" value="jg264"/>
    <property type="gene ID" value="jg264"/>
</dbReference>